<evidence type="ECO:0000313" key="2">
    <source>
        <dbReference type="EMBL" id="TGO30676.1"/>
    </source>
</evidence>
<gene>
    <name evidence="2" type="ORF">BPAE_0004g01350</name>
</gene>
<sequence length="155" mass="17576">MSDMTSIIFNDTSLLINGTSILINPTIQQHIYSTTVKGGIIINGTEYISREDIATVTAIITMTGIALCTLVQQVILIFVLYALLRAKIGRPFKRYCRIGSGYQFNTSYIKNPSNKLFPVEENEETRNHLAQLKQEIASIDFTYHLRDLEKERGEE</sequence>
<keyword evidence="1" id="KW-0472">Membrane</keyword>
<feature type="transmembrane region" description="Helical" evidence="1">
    <location>
        <begin position="53"/>
        <end position="84"/>
    </location>
</feature>
<proteinExistence type="predicted"/>
<comment type="caution">
    <text evidence="2">The sequence shown here is derived from an EMBL/GenBank/DDBJ whole genome shotgun (WGS) entry which is preliminary data.</text>
</comment>
<evidence type="ECO:0000313" key="3">
    <source>
        <dbReference type="Proteomes" id="UP000297910"/>
    </source>
</evidence>
<evidence type="ECO:0000256" key="1">
    <source>
        <dbReference type="SAM" id="Phobius"/>
    </source>
</evidence>
<keyword evidence="3" id="KW-1185">Reference proteome</keyword>
<dbReference type="EMBL" id="PQXI01000004">
    <property type="protein sequence ID" value="TGO30676.1"/>
    <property type="molecule type" value="Genomic_DNA"/>
</dbReference>
<protein>
    <submittedName>
        <fullName evidence="2">Uncharacterized protein</fullName>
    </submittedName>
</protein>
<name>A0A4Z1G0Y4_9HELO</name>
<dbReference type="Proteomes" id="UP000297910">
    <property type="component" value="Unassembled WGS sequence"/>
</dbReference>
<keyword evidence="1" id="KW-0812">Transmembrane</keyword>
<accession>A0A4Z1G0Y4</accession>
<dbReference type="AlphaFoldDB" id="A0A4Z1G0Y4"/>
<reference evidence="2 3" key="1">
    <citation type="submission" date="2017-12" db="EMBL/GenBank/DDBJ databases">
        <title>Comparative genomics of Botrytis spp.</title>
        <authorList>
            <person name="Valero-Jimenez C.A."/>
            <person name="Tapia P."/>
            <person name="Veloso J."/>
            <person name="Silva-Moreno E."/>
            <person name="Staats M."/>
            <person name="Valdes J.H."/>
            <person name="Van Kan J.A.L."/>
        </authorList>
    </citation>
    <scope>NUCLEOTIDE SEQUENCE [LARGE SCALE GENOMIC DNA]</scope>
    <source>
        <strain evidence="2 3">Bp0003</strain>
    </source>
</reference>
<organism evidence="2 3">
    <name type="scientific">Botrytis paeoniae</name>
    <dbReference type="NCBI Taxonomy" id="278948"/>
    <lineage>
        <taxon>Eukaryota</taxon>
        <taxon>Fungi</taxon>
        <taxon>Dikarya</taxon>
        <taxon>Ascomycota</taxon>
        <taxon>Pezizomycotina</taxon>
        <taxon>Leotiomycetes</taxon>
        <taxon>Helotiales</taxon>
        <taxon>Sclerotiniaceae</taxon>
        <taxon>Botrytis</taxon>
    </lineage>
</organism>
<keyword evidence="1" id="KW-1133">Transmembrane helix</keyword>